<dbReference type="SMART" id="SM00422">
    <property type="entry name" value="HTH_MERR"/>
    <property type="match status" value="1"/>
</dbReference>
<dbReference type="GO" id="GO:0003700">
    <property type="term" value="F:DNA-binding transcription factor activity"/>
    <property type="evidence" value="ECO:0007669"/>
    <property type="project" value="InterPro"/>
</dbReference>
<dbReference type="Pfam" id="PF13411">
    <property type="entry name" value="MerR_1"/>
    <property type="match status" value="1"/>
</dbReference>
<evidence type="ECO:0000256" key="1">
    <source>
        <dbReference type="ARBA" id="ARBA00023015"/>
    </source>
</evidence>
<keyword evidence="2 5" id="KW-0238">DNA-binding</keyword>
<dbReference type="Gene3D" id="1.10.1660.10">
    <property type="match status" value="1"/>
</dbReference>
<dbReference type="PANTHER" id="PTHR30204:SF94">
    <property type="entry name" value="HEAVY METAL-DEPENDENT TRANSCRIPTIONAL REGULATOR HI_0293-RELATED"/>
    <property type="match status" value="1"/>
</dbReference>
<dbReference type="SUPFAM" id="SSF46955">
    <property type="entry name" value="Putative DNA-binding domain"/>
    <property type="match status" value="1"/>
</dbReference>
<dbReference type="InterPro" id="IPR047057">
    <property type="entry name" value="MerR_fam"/>
</dbReference>
<reference evidence="5 6" key="1">
    <citation type="submission" date="2018-11" db="EMBL/GenBank/DDBJ databases">
        <title>Sequencing the genomes of 1000 actinobacteria strains.</title>
        <authorList>
            <person name="Klenk H.-P."/>
        </authorList>
    </citation>
    <scope>NUCLEOTIDE SEQUENCE [LARGE SCALE GENOMIC DNA]</scope>
    <source>
        <strain evidence="5 6">DSM 14418</strain>
    </source>
</reference>
<proteinExistence type="predicted"/>
<dbReference type="PANTHER" id="PTHR30204">
    <property type="entry name" value="REDOX-CYCLING DRUG-SENSING TRANSCRIPTIONAL ACTIVATOR SOXR"/>
    <property type="match status" value="1"/>
</dbReference>
<evidence type="ECO:0000256" key="2">
    <source>
        <dbReference type="ARBA" id="ARBA00023125"/>
    </source>
</evidence>
<keyword evidence="3" id="KW-0804">Transcription</keyword>
<keyword evidence="6" id="KW-1185">Reference proteome</keyword>
<evidence type="ECO:0000259" key="4">
    <source>
        <dbReference type="PROSITE" id="PS50937"/>
    </source>
</evidence>
<comment type="caution">
    <text evidence="5">The sequence shown here is derived from an EMBL/GenBank/DDBJ whole genome shotgun (WGS) entry which is preliminary data.</text>
</comment>
<dbReference type="AlphaFoldDB" id="A0A3N5A5E6"/>
<dbReference type="Proteomes" id="UP000280726">
    <property type="component" value="Unassembled WGS sequence"/>
</dbReference>
<dbReference type="PRINTS" id="PR00040">
    <property type="entry name" value="HTHMERR"/>
</dbReference>
<evidence type="ECO:0000313" key="5">
    <source>
        <dbReference type="EMBL" id="RPF28585.1"/>
    </source>
</evidence>
<dbReference type="PROSITE" id="PS50937">
    <property type="entry name" value="HTH_MERR_2"/>
    <property type="match status" value="1"/>
</dbReference>
<dbReference type="InterPro" id="IPR000551">
    <property type="entry name" value="MerR-type_HTH_dom"/>
</dbReference>
<name>A0A3N5A5E6_9MICO</name>
<dbReference type="InterPro" id="IPR009061">
    <property type="entry name" value="DNA-bd_dom_put_sf"/>
</dbReference>
<accession>A0A3N5A5E6</accession>
<dbReference type="GO" id="GO:0003677">
    <property type="term" value="F:DNA binding"/>
    <property type="evidence" value="ECO:0007669"/>
    <property type="project" value="UniProtKB-KW"/>
</dbReference>
<feature type="domain" description="HTH merR-type" evidence="4">
    <location>
        <begin position="1"/>
        <end position="69"/>
    </location>
</feature>
<dbReference type="RefSeq" id="WP_123920603.1">
    <property type="nucleotide sequence ID" value="NZ_RKRA01000001.1"/>
</dbReference>
<sequence>MLIGELAEAVGVTSQTVRFYERKGLLPDAERGANGYRVYDDSTLTRLRFINVAQAAGLTLSEIRSIIDLRDDGTVPCAHVATLIDTKLADVRARIRHFAALQAELEAIREHSHLLDPADCADDDICHILASPK</sequence>
<gene>
    <name evidence="5" type="ORF">EDD32_3118</name>
</gene>
<dbReference type="EMBL" id="RKRA01000001">
    <property type="protein sequence ID" value="RPF28585.1"/>
    <property type="molecule type" value="Genomic_DNA"/>
</dbReference>
<dbReference type="CDD" id="cd04770">
    <property type="entry name" value="HTH_HMRTR"/>
    <property type="match status" value="1"/>
</dbReference>
<evidence type="ECO:0000313" key="6">
    <source>
        <dbReference type="Proteomes" id="UP000280726"/>
    </source>
</evidence>
<protein>
    <submittedName>
        <fullName evidence="5">DNA-binding transcriptional MerR regulator</fullName>
    </submittedName>
</protein>
<dbReference type="OrthoDB" id="9802039at2"/>
<dbReference type="PROSITE" id="PS00552">
    <property type="entry name" value="HTH_MERR_1"/>
    <property type="match status" value="1"/>
</dbReference>
<keyword evidence="1" id="KW-0805">Transcription regulation</keyword>
<organism evidence="5 6">
    <name type="scientific">Georgenia muralis</name>
    <dbReference type="NCBI Taxonomy" id="154117"/>
    <lineage>
        <taxon>Bacteria</taxon>
        <taxon>Bacillati</taxon>
        <taxon>Actinomycetota</taxon>
        <taxon>Actinomycetes</taxon>
        <taxon>Micrococcales</taxon>
        <taxon>Bogoriellaceae</taxon>
        <taxon>Georgenia</taxon>
    </lineage>
</organism>
<evidence type="ECO:0000256" key="3">
    <source>
        <dbReference type="ARBA" id="ARBA00023163"/>
    </source>
</evidence>